<evidence type="ECO:0000256" key="1">
    <source>
        <dbReference type="ARBA" id="ARBA00012513"/>
    </source>
</evidence>
<keyword evidence="6" id="KW-0067">ATP-binding</keyword>
<dbReference type="EC" id="2.7.11.1" evidence="1"/>
<feature type="non-terminal residue" evidence="10">
    <location>
        <position position="1"/>
    </location>
</feature>
<dbReference type="Pfam" id="PF02149">
    <property type="entry name" value="KA1"/>
    <property type="match status" value="1"/>
</dbReference>
<protein>
    <recommendedName>
        <fullName evidence="1">non-specific serine/threonine protein kinase</fullName>
        <ecNumber evidence="1">2.7.11.1</ecNumber>
    </recommendedName>
</protein>
<dbReference type="EMBL" id="KZ302009">
    <property type="protein sequence ID" value="PFH50176.1"/>
    <property type="molecule type" value="Genomic_DNA"/>
</dbReference>
<keyword evidence="11" id="KW-1185">Reference proteome</keyword>
<keyword evidence="4" id="KW-0547">Nucleotide-binding</keyword>
<reference evidence="10 11" key="1">
    <citation type="submission" date="2014-02" db="EMBL/GenBank/DDBJ databases">
        <title>Transposable element dynamics among asymbiotic and ectomycorrhizal Amanita fungi.</title>
        <authorList>
            <consortium name="DOE Joint Genome Institute"/>
            <person name="Hess J."/>
            <person name="Skrede I."/>
            <person name="Wolfe B."/>
            <person name="LaButti K."/>
            <person name="Ohm R.A."/>
            <person name="Grigoriev I.V."/>
            <person name="Pringle A."/>
        </authorList>
    </citation>
    <scope>NUCLEOTIDE SEQUENCE [LARGE SCALE GENOMIC DNA]</scope>
    <source>
        <strain evidence="10 11">SKay4041</strain>
    </source>
</reference>
<evidence type="ECO:0000313" key="10">
    <source>
        <dbReference type="EMBL" id="PFH50176.1"/>
    </source>
</evidence>
<dbReference type="GO" id="GO:0004674">
    <property type="term" value="F:protein serine/threonine kinase activity"/>
    <property type="evidence" value="ECO:0007669"/>
    <property type="project" value="UniProtKB-KW"/>
</dbReference>
<feature type="domain" description="KA1" evidence="9">
    <location>
        <begin position="70"/>
        <end position="115"/>
    </location>
</feature>
<dbReference type="PROSITE" id="PS50032">
    <property type="entry name" value="KA1"/>
    <property type="match status" value="1"/>
</dbReference>
<name>A0A2A9NQZ0_9AGAR</name>
<gene>
    <name evidence="10" type="ORF">AMATHDRAFT_123128</name>
</gene>
<dbReference type="InterPro" id="IPR028375">
    <property type="entry name" value="KA1/Ssp2_C"/>
</dbReference>
<dbReference type="GO" id="GO:0005524">
    <property type="term" value="F:ATP binding"/>
    <property type="evidence" value="ECO:0007669"/>
    <property type="project" value="UniProtKB-KW"/>
</dbReference>
<evidence type="ECO:0000313" key="11">
    <source>
        <dbReference type="Proteomes" id="UP000242287"/>
    </source>
</evidence>
<evidence type="ECO:0000256" key="2">
    <source>
        <dbReference type="ARBA" id="ARBA00022527"/>
    </source>
</evidence>
<dbReference type="STRING" id="703135.A0A2A9NQZ0"/>
<evidence type="ECO:0000256" key="4">
    <source>
        <dbReference type="ARBA" id="ARBA00022741"/>
    </source>
</evidence>
<evidence type="ECO:0000259" key="9">
    <source>
        <dbReference type="PROSITE" id="PS50032"/>
    </source>
</evidence>
<keyword evidence="3" id="KW-0808">Transferase</keyword>
<dbReference type="Gene3D" id="3.30.310.80">
    <property type="entry name" value="Kinase associated domain 1, KA1"/>
    <property type="match status" value="1"/>
</dbReference>
<comment type="catalytic activity">
    <reaction evidence="7">
        <text>L-threonyl-[protein] + ATP = O-phospho-L-threonyl-[protein] + ADP + H(+)</text>
        <dbReference type="Rhea" id="RHEA:46608"/>
        <dbReference type="Rhea" id="RHEA-COMP:11060"/>
        <dbReference type="Rhea" id="RHEA-COMP:11605"/>
        <dbReference type="ChEBI" id="CHEBI:15378"/>
        <dbReference type="ChEBI" id="CHEBI:30013"/>
        <dbReference type="ChEBI" id="CHEBI:30616"/>
        <dbReference type="ChEBI" id="CHEBI:61977"/>
        <dbReference type="ChEBI" id="CHEBI:456216"/>
        <dbReference type="EC" id="2.7.11.1"/>
    </reaction>
</comment>
<dbReference type="InterPro" id="IPR001772">
    <property type="entry name" value="KA1_dom"/>
</dbReference>
<dbReference type="SUPFAM" id="SSF103243">
    <property type="entry name" value="KA1-like"/>
    <property type="match status" value="1"/>
</dbReference>
<accession>A0A2A9NQZ0</accession>
<keyword evidence="2" id="KW-0723">Serine/threonine-protein kinase</keyword>
<dbReference type="AlphaFoldDB" id="A0A2A9NQZ0"/>
<organism evidence="10 11">
    <name type="scientific">Amanita thiersii Skay4041</name>
    <dbReference type="NCBI Taxonomy" id="703135"/>
    <lineage>
        <taxon>Eukaryota</taxon>
        <taxon>Fungi</taxon>
        <taxon>Dikarya</taxon>
        <taxon>Basidiomycota</taxon>
        <taxon>Agaricomycotina</taxon>
        <taxon>Agaricomycetes</taxon>
        <taxon>Agaricomycetidae</taxon>
        <taxon>Agaricales</taxon>
        <taxon>Pluteineae</taxon>
        <taxon>Amanitaceae</taxon>
        <taxon>Amanita</taxon>
    </lineage>
</organism>
<dbReference type="OrthoDB" id="193931at2759"/>
<dbReference type="Proteomes" id="UP000242287">
    <property type="component" value="Unassembled WGS sequence"/>
</dbReference>
<keyword evidence="5" id="KW-0418">Kinase</keyword>
<evidence type="ECO:0000256" key="8">
    <source>
        <dbReference type="ARBA" id="ARBA00048679"/>
    </source>
</evidence>
<evidence type="ECO:0000256" key="7">
    <source>
        <dbReference type="ARBA" id="ARBA00047899"/>
    </source>
</evidence>
<evidence type="ECO:0000256" key="5">
    <source>
        <dbReference type="ARBA" id="ARBA00022777"/>
    </source>
</evidence>
<evidence type="ECO:0000256" key="3">
    <source>
        <dbReference type="ARBA" id="ARBA00022679"/>
    </source>
</evidence>
<proteinExistence type="predicted"/>
<evidence type="ECO:0000256" key="6">
    <source>
        <dbReference type="ARBA" id="ARBA00022840"/>
    </source>
</evidence>
<feature type="non-terminal residue" evidence="10">
    <location>
        <position position="115"/>
    </location>
</feature>
<comment type="catalytic activity">
    <reaction evidence="8">
        <text>L-seryl-[protein] + ATP = O-phospho-L-seryl-[protein] + ADP + H(+)</text>
        <dbReference type="Rhea" id="RHEA:17989"/>
        <dbReference type="Rhea" id="RHEA-COMP:9863"/>
        <dbReference type="Rhea" id="RHEA-COMP:11604"/>
        <dbReference type="ChEBI" id="CHEBI:15378"/>
        <dbReference type="ChEBI" id="CHEBI:29999"/>
        <dbReference type="ChEBI" id="CHEBI:30616"/>
        <dbReference type="ChEBI" id="CHEBI:83421"/>
        <dbReference type="ChEBI" id="CHEBI:456216"/>
        <dbReference type="EC" id="2.7.11.1"/>
    </reaction>
</comment>
<sequence>YLDVHRGALDHALVTTEPPPAVMKRIRNVLADLCVQVHHESDFKYRCICLQRRPPSPNSTSAVFLPLKSTEEGADEVRFSVELTRLDGLIGTYSLDVRRLKGNLRSYKLLYDTFR</sequence>